<keyword evidence="10" id="KW-1185">Reference proteome</keyword>
<dbReference type="UniPathway" id="UPA00115">
    <property type="reaction ID" value="UER00409"/>
</dbReference>
<dbReference type="CDD" id="cd01400">
    <property type="entry name" value="6PGL"/>
    <property type="match status" value="1"/>
</dbReference>
<evidence type="ECO:0000259" key="8">
    <source>
        <dbReference type="Pfam" id="PF01182"/>
    </source>
</evidence>
<gene>
    <name evidence="7" type="primary">pgl</name>
    <name evidence="9" type="ORF">SAMN05216257_103377</name>
</gene>
<evidence type="ECO:0000256" key="1">
    <source>
        <dbReference type="ARBA" id="ARBA00000832"/>
    </source>
</evidence>
<comment type="similarity">
    <text evidence="4 7">Belongs to the glucosamine/galactosamine-6-phosphate isomerase family. 6-phosphogluconolactonase subfamily.</text>
</comment>
<dbReference type="NCBIfam" id="TIGR01198">
    <property type="entry name" value="pgl"/>
    <property type="match status" value="1"/>
</dbReference>
<dbReference type="PANTHER" id="PTHR11054">
    <property type="entry name" value="6-PHOSPHOGLUCONOLACTONASE"/>
    <property type="match status" value="1"/>
</dbReference>
<sequence length="230" mass="24911">MEGDQGMKLVEYPDREMLAIDLANLLAGELNQALMTGETASFAVPGGTTPAPIFDALCAADLPWERVHVMPTDERWVPEDDARSNARLIRDHLLVERAARAEFISFFDGSPRPEEAAEPVGRKVAAELPLSIVLLGMGQDMHTASLFPDDPRLAEALDPDAPPVLAVYPPSQPEPRLTLTGPVLTGAMSVHVVITGEAKRRAIEEAERIGDPMRAPVALVLDDATVHWAE</sequence>
<proteinExistence type="inferred from homology"/>
<evidence type="ECO:0000256" key="5">
    <source>
        <dbReference type="ARBA" id="ARBA00013198"/>
    </source>
</evidence>
<dbReference type="InterPro" id="IPR005900">
    <property type="entry name" value="6-phosphogluconolactonase_DevB"/>
</dbReference>
<dbReference type="Proteomes" id="UP000199328">
    <property type="component" value="Unassembled WGS sequence"/>
</dbReference>
<evidence type="ECO:0000313" key="10">
    <source>
        <dbReference type="Proteomes" id="UP000199328"/>
    </source>
</evidence>
<dbReference type="Pfam" id="PF01182">
    <property type="entry name" value="Glucosamine_iso"/>
    <property type="match status" value="1"/>
</dbReference>
<comment type="pathway">
    <text evidence="3 7">Carbohydrate degradation; pentose phosphate pathway; D-ribulose 5-phosphate from D-glucose 6-phosphate (oxidative stage): step 2/3.</text>
</comment>
<comment type="function">
    <text evidence="2 7">Hydrolysis of 6-phosphogluconolactone to 6-phosphogluconate.</text>
</comment>
<feature type="domain" description="Glucosamine/galactosamine-6-phosphate isomerase" evidence="8">
    <location>
        <begin position="13"/>
        <end position="228"/>
    </location>
</feature>
<dbReference type="GO" id="GO:0017057">
    <property type="term" value="F:6-phosphogluconolactonase activity"/>
    <property type="evidence" value="ECO:0007669"/>
    <property type="project" value="UniProtKB-UniRule"/>
</dbReference>
<evidence type="ECO:0000256" key="7">
    <source>
        <dbReference type="RuleBase" id="RU365095"/>
    </source>
</evidence>
<dbReference type="Gene3D" id="3.40.50.1360">
    <property type="match status" value="1"/>
</dbReference>
<name>A0A1G9D7G1_9RHOB</name>
<dbReference type="EC" id="3.1.1.31" evidence="5 7"/>
<dbReference type="InterPro" id="IPR037171">
    <property type="entry name" value="NagB/RpiA_transferase-like"/>
</dbReference>
<organism evidence="9 10">
    <name type="scientific">Meinhardsimonia xiamenensis</name>
    <dbReference type="NCBI Taxonomy" id="990712"/>
    <lineage>
        <taxon>Bacteria</taxon>
        <taxon>Pseudomonadati</taxon>
        <taxon>Pseudomonadota</taxon>
        <taxon>Alphaproteobacteria</taxon>
        <taxon>Rhodobacterales</taxon>
        <taxon>Paracoccaceae</taxon>
        <taxon>Meinhardsimonia</taxon>
    </lineage>
</organism>
<evidence type="ECO:0000256" key="4">
    <source>
        <dbReference type="ARBA" id="ARBA00010662"/>
    </source>
</evidence>
<accession>A0A1G9D7G1</accession>
<reference evidence="10" key="1">
    <citation type="submission" date="2016-10" db="EMBL/GenBank/DDBJ databases">
        <authorList>
            <person name="Varghese N."/>
            <person name="Submissions S."/>
        </authorList>
    </citation>
    <scope>NUCLEOTIDE SEQUENCE [LARGE SCALE GENOMIC DNA]</scope>
    <source>
        <strain evidence="10">CGMCC 1.10789</strain>
    </source>
</reference>
<evidence type="ECO:0000256" key="6">
    <source>
        <dbReference type="ARBA" id="ARBA00020337"/>
    </source>
</evidence>
<dbReference type="STRING" id="990712.SAMN05216257_103377"/>
<dbReference type="AlphaFoldDB" id="A0A1G9D7G1"/>
<comment type="catalytic activity">
    <reaction evidence="1 7">
        <text>6-phospho-D-glucono-1,5-lactone + H2O = 6-phospho-D-gluconate + H(+)</text>
        <dbReference type="Rhea" id="RHEA:12556"/>
        <dbReference type="ChEBI" id="CHEBI:15377"/>
        <dbReference type="ChEBI" id="CHEBI:15378"/>
        <dbReference type="ChEBI" id="CHEBI:57955"/>
        <dbReference type="ChEBI" id="CHEBI:58759"/>
        <dbReference type="EC" id="3.1.1.31"/>
    </reaction>
</comment>
<dbReference type="InterPro" id="IPR006148">
    <property type="entry name" value="Glc/Gal-6P_isomerase"/>
</dbReference>
<evidence type="ECO:0000313" key="9">
    <source>
        <dbReference type="EMBL" id="SDK59838.1"/>
    </source>
</evidence>
<dbReference type="InterPro" id="IPR039104">
    <property type="entry name" value="6PGL"/>
</dbReference>
<evidence type="ECO:0000256" key="2">
    <source>
        <dbReference type="ARBA" id="ARBA00002681"/>
    </source>
</evidence>
<evidence type="ECO:0000256" key="3">
    <source>
        <dbReference type="ARBA" id="ARBA00004961"/>
    </source>
</evidence>
<dbReference type="GO" id="GO:0005975">
    <property type="term" value="P:carbohydrate metabolic process"/>
    <property type="evidence" value="ECO:0007669"/>
    <property type="project" value="UniProtKB-UniRule"/>
</dbReference>
<protein>
    <recommendedName>
        <fullName evidence="6 7">6-phosphogluconolactonase</fullName>
        <shortName evidence="7">6PGL</shortName>
        <ecNumber evidence="5 7">3.1.1.31</ecNumber>
    </recommendedName>
</protein>
<dbReference type="PANTHER" id="PTHR11054:SF0">
    <property type="entry name" value="6-PHOSPHOGLUCONOLACTONASE"/>
    <property type="match status" value="1"/>
</dbReference>
<dbReference type="GO" id="GO:0006098">
    <property type="term" value="P:pentose-phosphate shunt"/>
    <property type="evidence" value="ECO:0007669"/>
    <property type="project" value="UniProtKB-UniPathway"/>
</dbReference>
<dbReference type="SUPFAM" id="SSF100950">
    <property type="entry name" value="NagB/RpiA/CoA transferase-like"/>
    <property type="match status" value="1"/>
</dbReference>
<keyword evidence="7" id="KW-0378">Hydrolase</keyword>
<dbReference type="EMBL" id="FNFV01000003">
    <property type="protein sequence ID" value="SDK59838.1"/>
    <property type="molecule type" value="Genomic_DNA"/>
</dbReference>